<comment type="caution">
    <text evidence="9">The sequence shown here is derived from an EMBL/GenBank/DDBJ whole genome shotgun (WGS) entry which is preliminary data.</text>
</comment>
<dbReference type="InterPro" id="IPR000515">
    <property type="entry name" value="MetI-like"/>
</dbReference>
<keyword evidence="2 7" id="KW-0813">Transport</keyword>
<dbReference type="Proteomes" id="UP000886785">
    <property type="component" value="Unassembled WGS sequence"/>
</dbReference>
<evidence type="ECO:0000313" key="9">
    <source>
        <dbReference type="EMBL" id="HIR57006.1"/>
    </source>
</evidence>
<dbReference type="GO" id="GO:0005886">
    <property type="term" value="C:plasma membrane"/>
    <property type="evidence" value="ECO:0007669"/>
    <property type="project" value="UniProtKB-SubCell"/>
</dbReference>
<feature type="transmembrane region" description="Helical" evidence="7">
    <location>
        <begin position="271"/>
        <end position="295"/>
    </location>
</feature>
<accession>A0A9D1J0W4</accession>
<dbReference type="PROSITE" id="PS50928">
    <property type="entry name" value="ABC_TM1"/>
    <property type="match status" value="1"/>
</dbReference>
<feature type="transmembrane region" description="Helical" evidence="7">
    <location>
        <begin position="168"/>
        <end position="190"/>
    </location>
</feature>
<dbReference type="InterPro" id="IPR035906">
    <property type="entry name" value="MetI-like_sf"/>
</dbReference>
<dbReference type="GO" id="GO:0055085">
    <property type="term" value="P:transmembrane transport"/>
    <property type="evidence" value="ECO:0007669"/>
    <property type="project" value="InterPro"/>
</dbReference>
<evidence type="ECO:0000256" key="5">
    <source>
        <dbReference type="ARBA" id="ARBA00022989"/>
    </source>
</evidence>
<evidence type="ECO:0000256" key="7">
    <source>
        <dbReference type="RuleBase" id="RU363032"/>
    </source>
</evidence>
<dbReference type="InterPro" id="IPR050809">
    <property type="entry name" value="UgpAE/MalFG_permease"/>
</dbReference>
<dbReference type="PANTHER" id="PTHR43227">
    <property type="entry name" value="BLL4140 PROTEIN"/>
    <property type="match status" value="1"/>
</dbReference>
<dbReference type="Gene3D" id="1.10.3720.10">
    <property type="entry name" value="MetI-like"/>
    <property type="match status" value="1"/>
</dbReference>
<dbReference type="Pfam" id="PF00528">
    <property type="entry name" value="BPD_transp_1"/>
    <property type="match status" value="1"/>
</dbReference>
<keyword evidence="5 7" id="KW-1133">Transmembrane helix</keyword>
<name>A0A9D1J0W4_9FIRM</name>
<protein>
    <submittedName>
        <fullName evidence="9">Sugar ABC transporter permease</fullName>
    </submittedName>
</protein>
<evidence type="ECO:0000256" key="6">
    <source>
        <dbReference type="ARBA" id="ARBA00023136"/>
    </source>
</evidence>
<dbReference type="CDD" id="cd06261">
    <property type="entry name" value="TM_PBP2"/>
    <property type="match status" value="1"/>
</dbReference>
<evidence type="ECO:0000259" key="8">
    <source>
        <dbReference type="PROSITE" id="PS50928"/>
    </source>
</evidence>
<proteinExistence type="inferred from homology"/>
<evidence type="ECO:0000256" key="2">
    <source>
        <dbReference type="ARBA" id="ARBA00022448"/>
    </source>
</evidence>
<keyword evidence="4 7" id="KW-0812">Transmembrane</keyword>
<evidence type="ECO:0000256" key="4">
    <source>
        <dbReference type="ARBA" id="ARBA00022692"/>
    </source>
</evidence>
<dbReference type="EMBL" id="DVHF01000055">
    <property type="protein sequence ID" value="HIR57006.1"/>
    <property type="molecule type" value="Genomic_DNA"/>
</dbReference>
<dbReference type="SUPFAM" id="SSF161098">
    <property type="entry name" value="MetI-like"/>
    <property type="match status" value="1"/>
</dbReference>
<feature type="transmembrane region" description="Helical" evidence="7">
    <location>
        <begin position="83"/>
        <end position="102"/>
    </location>
</feature>
<comment type="subcellular location">
    <subcellularLocation>
        <location evidence="1 7">Cell membrane</location>
        <topology evidence="1 7">Multi-pass membrane protein</topology>
    </subcellularLocation>
</comment>
<feature type="domain" description="ABC transmembrane type-1" evidence="8">
    <location>
        <begin position="77"/>
        <end position="292"/>
    </location>
</feature>
<dbReference type="PANTHER" id="PTHR43227:SF11">
    <property type="entry name" value="BLL4140 PROTEIN"/>
    <property type="match status" value="1"/>
</dbReference>
<keyword evidence="6 7" id="KW-0472">Membrane</keyword>
<feature type="transmembrane region" description="Helical" evidence="7">
    <location>
        <begin position="211"/>
        <end position="235"/>
    </location>
</feature>
<reference evidence="9" key="2">
    <citation type="journal article" date="2021" name="PeerJ">
        <title>Extensive microbial diversity within the chicken gut microbiome revealed by metagenomics and culture.</title>
        <authorList>
            <person name="Gilroy R."/>
            <person name="Ravi A."/>
            <person name="Getino M."/>
            <person name="Pursley I."/>
            <person name="Horton D.L."/>
            <person name="Alikhan N.F."/>
            <person name="Baker D."/>
            <person name="Gharbi K."/>
            <person name="Hall N."/>
            <person name="Watson M."/>
            <person name="Adriaenssens E.M."/>
            <person name="Foster-Nyarko E."/>
            <person name="Jarju S."/>
            <person name="Secka A."/>
            <person name="Antonio M."/>
            <person name="Oren A."/>
            <person name="Chaudhuri R.R."/>
            <person name="La Ragione R."/>
            <person name="Hildebrand F."/>
            <person name="Pallen M.J."/>
        </authorList>
    </citation>
    <scope>NUCLEOTIDE SEQUENCE</scope>
    <source>
        <strain evidence="9">ChiSjej1B19-7085</strain>
    </source>
</reference>
<keyword evidence="3" id="KW-1003">Cell membrane</keyword>
<dbReference type="AlphaFoldDB" id="A0A9D1J0W4"/>
<evidence type="ECO:0000313" key="10">
    <source>
        <dbReference type="Proteomes" id="UP000886785"/>
    </source>
</evidence>
<sequence>MSGGLKTWKRDFRHCWQMWILLLPALIWLVVFCYTPMYGLLIAFKDYKANLGILGSPWAGLKYFRQFFETDIAFTSIVNTIRISGFSLLFSFPIPILFALMLNQISSSKVRKFLQSVSFMPYFISAVVLVGMLNIILSPTTGFVNVFLNHFGMGGKMFMTREEYFLPIYILSGIWQSMGFNAIVYIAALTTIDTALYEAATIDGASKFKQILYIEIPSILPTIIVMFILATGNMLSVGYEKVYLMQSSLNLSVSEVVSTYVYKVGIQSAQFSFATAVGLFNSVANFLIIFVTNAISRRISDISLF</sequence>
<evidence type="ECO:0000256" key="1">
    <source>
        <dbReference type="ARBA" id="ARBA00004651"/>
    </source>
</evidence>
<feature type="transmembrane region" description="Helical" evidence="7">
    <location>
        <begin position="122"/>
        <end position="148"/>
    </location>
</feature>
<comment type="similarity">
    <text evidence="7">Belongs to the binding-protein-dependent transport system permease family.</text>
</comment>
<evidence type="ECO:0000256" key="3">
    <source>
        <dbReference type="ARBA" id="ARBA00022475"/>
    </source>
</evidence>
<reference evidence="9" key="1">
    <citation type="submission" date="2020-10" db="EMBL/GenBank/DDBJ databases">
        <authorList>
            <person name="Gilroy R."/>
        </authorList>
    </citation>
    <scope>NUCLEOTIDE SEQUENCE</scope>
    <source>
        <strain evidence="9">ChiSjej1B19-7085</strain>
    </source>
</reference>
<organism evidence="9 10">
    <name type="scientific">Candidatus Gallacutalibacter pullicola</name>
    <dbReference type="NCBI Taxonomy" id="2840830"/>
    <lineage>
        <taxon>Bacteria</taxon>
        <taxon>Bacillati</taxon>
        <taxon>Bacillota</taxon>
        <taxon>Clostridia</taxon>
        <taxon>Eubacteriales</taxon>
        <taxon>Candidatus Gallacutalibacter</taxon>
    </lineage>
</organism>
<feature type="transmembrane region" description="Helical" evidence="7">
    <location>
        <begin position="21"/>
        <end position="44"/>
    </location>
</feature>
<gene>
    <name evidence="9" type="ORF">IAA54_05000</name>
</gene>